<dbReference type="EMBL" id="CP090958">
    <property type="protein sequence ID" value="WGW11365.1"/>
    <property type="molecule type" value="Genomic_DNA"/>
</dbReference>
<evidence type="ECO:0000256" key="4">
    <source>
        <dbReference type="SAM" id="MobiDB-lite"/>
    </source>
</evidence>
<dbReference type="InterPro" id="IPR000281">
    <property type="entry name" value="HTH_RpiR"/>
</dbReference>
<dbReference type="InterPro" id="IPR009057">
    <property type="entry name" value="Homeodomain-like_sf"/>
</dbReference>
<evidence type="ECO:0000313" key="6">
    <source>
        <dbReference type="EMBL" id="WGW11365.1"/>
    </source>
</evidence>
<reference evidence="6 7" key="1">
    <citation type="submission" date="2023-05" db="EMBL/GenBank/DDBJ databases">
        <title>Lithophilousrod everest ZFBP1038 complete genpme.</title>
        <authorList>
            <person name="Tian M."/>
        </authorList>
    </citation>
    <scope>NUCLEOTIDE SEQUENCE [LARGE SCALE GENOMIC DNA]</scope>
    <source>
        <strain evidence="6 7">ZFBP1038</strain>
    </source>
</reference>
<dbReference type="Pfam" id="PF01418">
    <property type="entry name" value="HTH_6"/>
    <property type="match status" value="1"/>
</dbReference>
<dbReference type="InterPro" id="IPR046348">
    <property type="entry name" value="SIS_dom_sf"/>
</dbReference>
<dbReference type="InterPro" id="IPR036388">
    <property type="entry name" value="WH-like_DNA-bd_sf"/>
</dbReference>
<dbReference type="PROSITE" id="PS51071">
    <property type="entry name" value="HTH_RPIR"/>
    <property type="match status" value="1"/>
</dbReference>
<keyword evidence="3" id="KW-0804">Transcription</keyword>
<keyword evidence="2" id="KW-0238">DNA-binding</keyword>
<dbReference type="RefSeq" id="WP_349638153.1">
    <property type="nucleotide sequence ID" value="NZ_CP090958.1"/>
</dbReference>
<evidence type="ECO:0000256" key="1">
    <source>
        <dbReference type="ARBA" id="ARBA00023015"/>
    </source>
</evidence>
<dbReference type="CDD" id="cd05013">
    <property type="entry name" value="SIS_RpiR"/>
    <property type="match status" value="1"/>
</dbReference>
<dbReference type="InterPro" id="IPR047640">
    <property type="entry name" value="RpiR-like"/>
</dbReference>
<accession>A0ABY8QSI8</accession>
<organism evidence="6 7">
    <name type="scientific">Saxibacter everestensis</name>
    <dbReference type="NCBI Taxonomy" id="2909229"/>
    <lineage>
        <taxon>Bacteria</taxon>
        <taxon>Bacillati</taxon>
        <taxon>Actinomycetota</taxon>
        <taxon>Actinomycetes</taxon>
        <taxon>Micrococcales</taxon>
        <taxon>Brevibacteriaceae</taxon>
        <taxon>Saxibacter</taxon>
    </lineage>
</organism>
<dbReference type="Gene3D" id="1.10.10.10">
    <property type="entry name" value="Winged helix-like DNA-binding domain superfamily/Winged helix DNA-binding domain"/>
    <property type="match status" value="1"/>
</dbReference>
<dbReference type="SUPFAM" id="SSF53697">
    <property type="entry name" value="SIS domain"/>
    <property type="match status" value="1"/>
</dbReference>
<keyword evidence="7" id="KW-1185">Reference proteome</keyword>
<gene>
    <name evidence="6" type="ORF">LWF01_14905</name>
</gene>
<dbReference type="InterPro" id="IPR001347">
    <property type="entry name" value="SIS_dom"/>
</dbReference>
<protein>
    <submittedName>
        <fullName evidence="6">MurR/RpiR family transcriptional regulator</fullName>
    </submittedName>
</protein>
<evidence type="ECO:0000256" key="3">
    <source>
        <dbReference type="ARBA" id="ARBA00023163"/>
    </source>
</evidence>
<dbReference type="SUPFAM" id="SSF46689">
    <property type="entry name" value="Homeodomain-like"/>
    <property type="match status" value="1"/>
</dbReference>
<feature type="region of interest" description="Disordered" evidence="4">
    <location>
        <begin position="1"/>
        <end position="20"/>
    </location>
</feature>
<feature type="domain" description="HTH rpiR-type" evidence="5">
    <location>
        <begin position="26"/>
        <end position="102"/>
    </location>
</feature>
<evidence type="ECO:0000256" key="2">
    <source>
        <dbReference type="ARBA" id="ARBA00023125"/>
    </source>
</evidence>
<evidence type="ECO:0000313" key="7">
    <source>
        <dbReference type="Proteomes" id="UP001209083"/>
    </source>
</evidence>
<evidence type="ECO:0000259" key="5">
    <source>
        <dbReference type="PROSITE" id="PS51071"/>
    </source>
</evidence>
<dbReference type="Proteomes" id="UP001209083">
    <property type="component" value="Chromosome"/>
</dbReference>
<dbReference type="PANTHER" id="PTHR30514">
    <property type="entry name" value="GLUCOKINASE"/>
    <property type="match status" value="1"/>
</dbReference>
<dbReference type="Gene3D" id="3.40.50.10490">
    <property type="entry name" value="Glucose-6-phosphate isomerase like protein, domain 1"/>
    <property type="match status" value="1"/>
</dbReference>
<sequence length="303" mass="32456">MTTVDSVPEGPRSAEQSTSAVAADSVDDWLRSLVPAKGLGAKAHALLHQLQTHPSRASYASAHELATASGTTVATVTRLAQSLGFEGWPDLQRQIRTRHLSYLSLTEVIRAHQGSALPSHSSVQQDLDSLAVFLREVDHDQLNRIATGLGSAHRIYISAEGSYSSIAIAMAHNTRLAGYDAHAIVDGGATLANSIAKMQPGDVYVVVSFWRLYESALIASTEAKKRGVSVFVISDTVPRELQDSADEIILVPSEGASFFPSLTTGMAAQQAIVTALSTIDAERTGASIKAADESWRRFKLLHR</sequence>
<proteinExistence type="predicted"/>
<dbReference type="InterPro" id="IPR035472">
    <property type="entry name" value="RpiR-like_SIS"/>
</dbReference>
<keyword evidence="1" id="KW-0805">Transcription regulation</keyword>
<name>A0ABY8QSI8_9MICO</name>
<dbReference type="Pfam" id="PF01380">
    <property type="entry name" value="SIS"/>
    <property type="match status" value="1"/>
</dbReference>
<dbReference type="PANTHER" id="PTHR30514:SF18">
    <property type="entry name" value="RPIR-FAMILY TRANSCRIPTIONAL REGULATOR"/>
    <property type="match status" value="1"/>
</dbReference>